<dbReference type="EMBL" id="AILZ01000019">
    <property type="protein sequence ID" value="EJF88111.1"/>
    <property type="molecule type" value="Genomic_DNA"/>
</dbReference>
<comment type="caution">
    <text evidence="1">The sequence shown here is derived from an EMBL/GenBank/DDBJ whole genome shotgun (WGS) entry which is preliminary data.</text>
</comment>
<dbReference type="AlphaFoldDB" id="J0QQQ7"/>
<reference evidence="1 2" key="1">
    <citation type="submission" date="2012-03" db="EMBL/GenBank/DDBJ databases">
        <title>The Genome Sequence of Bartonella vinsonii subsp. arupensis OK-94-513.</title>
        <authorList>
            <consortium name="The Broad Institute Genome Sequencing Platform"/>
            <consortium name="The Broad Institute Genome Sequencing Center for Infectious Disease"/>
            <person name="Feldgarden M."/>
            <person name="Kirby J."/>
            <person name="Kosoy M."/>
            <person name="Birtles R."/>
            <person name="Probert W.S."/>
            <person name="Chiaraviglio L."/>
            <person name="Young S.K."/>
            <person name="Zeng Q."/>
            <person name="Gargeya S."/>
            <person name="Fitzgerald M."/>
            <person name="Haas B."/>
            <person name="Abouelleil A."/>
            <person name="Alvarado L."/>
            <person name="Arachchi H.M."/>
            <person name="Berlin A."/>
            <person name="Chapman S.B."/>
            <person name="Gearin G."/>
            <person name="Goldberg J."/>
            <person name="Griggs A."/>
            <person name="Gujja S."/>
            <person name="Hansen M."/>
            <person name="Heiman D."/>
            <person name="Howarth C."/>
            <person name="Larimer J."/>
            <person name="Lui A."/>
            <person name="MacDonald P.J.P."/>
            <person name="McCowen C."/>
            <person name="Montmayeur A."/>
            <person name="Murphy C."/>
            <person name="Neiman D."/>
            <person name="Pearson M."/>
            <person name="Priest M."/>
            <person name="Roberts A."/>
            <person name="Saif S."/>
            <person name="Shea T."/>
            <person name="Sisk P."/>
            <person name="Stolte C."/>
            <person name="Sykes S."/>
            <person name="Wortman J."/>
            <person name="Nusbaum C."/>
            <person name="Birren B."/>
        </authorList>
    </citation>
    <scope>NUCLEOTIDE SEQUENCE [LARGE SCALE GENOMIC DNA]</scope>
    <source>
        <strain evidence="1 2">OK-94-513</strain>
    </source>
</reference>
<gene>
    <name evidence="1" type="ORF">ME1_00798</name>
</gene>
<proteinExistence type="predicted"/>
<feature type="non-terminal residue" evidence="1">
    <location>
        <position position="1"/>
    </location>
</feature>
<dbReference type="HOGENOM" id="CLU_3415757_0_0_5"/>
<protein>
    <submittedName>
        <fullName evidence="1">Uncharacterized protein</fullName>
    </submittedName>
</protein>
<evidence type="ECO:0000313" key="2">
    <source>
        <dbReference type="Proteomes" id="UP000002304"/>
    </source>
</evidence>
<evidence type="ECO:0000313" key="1">
    <source>
        <dbReference type="EMBL" id="EJF88111.1"/>
    </source>
</evidence>
<name>J0QQQ7_BARVI</name>
<accession>J0QQQ7</accession>
<dbReference type="Proteomes" id="UP000002304">
    <property type="component" value="Unassembled WGS sequence"/>
</dbReference>
<sequence length="26" mass="2836">GPTGSVPLAFQSDYTRFSDLPTNVEH</sequence>
<organism evidence="1 2">
    <name type="scientific">Bartonella vinsonii subsp. arupensis OK-94-513</name>
    <dbReference type="NCBI Taxonomy" id="1094562"/>
    <lineage>
        <taxon>Bacteria</taxon>
        <taxon>Pseudomonadati</taxon>
        <taxon>Pseudomonadota</taxon>
        <taxon>Alphaproteobacteria</taxon>
        <taxon>Hyphomicrobiales</taxon>
        <taxon>Bartonellaceae</taxon>
        <taxon>Bartonella</taxon>
    </lineage>
</organism>